<dbReference type="OrthoDB" id="10685138at2759"/>
<feature type="region of interest" description="Disordered" evidence="2">
    <location>
        <begin position="163"/>
        <end position="184"/>
    </location>
</feature>
<proteinExistence type="predicted"/>
<sequence length="1300" mass="146741">MSSPVFWLLIGAFLFCLINGESDDYIKQAQEEEDIDKNEGEQIVYQNPTEETTETFHKYFLPPVTGEYKFYAKCGSDCDVILGDESKLSEEKIISVDGSAAAKREFPAETASHIIYLKQGQKYLLKTTTNSPAGPTPTIGVQLPDDTKMMPIKQTLFFSEQGAADGKAKSKPAKNGTNMVNKIPDSITGKKHLLGLGSSKPKTSIKHKLESNPSKTLFKKLERAGQFIKSMEDKKLKNDKLDSGITDIIKTLQENLNGVESKSRSSSLLEVAGIDRSHIDEGVSSKERIIIQLIDALKRNLIMEDKHRKMKEHMYQRKLDRLFHEVNKLKSVLGNTNIAAKADLNKVDTKKNKYTPQRSKPSMIGQKRHHKHITRRQHRHHRLRKPELNFVDEIEDPSLIDDGHVEARNNDDGEDSEYPMSVRKITPSAAAAYEKAINLIPESEDDELMEQGLAKASTPESDMSAIRHKQAHFEMLNLKKKPTQSLKNNTPMNGKEFNTGKQQNPDSSEKQMMNSGDQTNPQESLFVGKSEKPSTSNQSLSPEYDNSKQQGIVEQFNSAEPNQRMNNQNSGRLDSHTEDQIKNLATTSSENKIDNSQSSNNRNIEPEKGKAINSAQNNVQPELQNPVEVSIGGSQKENLQNDNQIGQIENEVKINPNDMKKSNDHFETDKPFYRLAKEERPLSPMASNVGDALPTVSESQRAAHTAGSFITNGNKIVPNTKSKQSVVNFKSEDIKALEDNLFAAFEKRLKNKGLGTTLESLQKNRNSDTANIRDFEKTEKTVNQLNTEKSPAFDVNVGKELETQNDEQILSVNSGLLKSIKDTQELVKAPASTRNTMNGLNDQHIVLDSKATESATLNIQQNNAAPSASKVTNELSANGRELINNQHANGQFMGDTERARYIKKYQNLLQPEESVDIFSRKGVLKYKKPELDEEDRHYWQTRKTGEVNNDSEGRGRSVKEKQDSPGFVRSNEKNNEGGNSHTPEEKNHKYVYFRDDKIYIKDPTMFLKKPANDMPMDREESEGLRHHQDEDEEKDLTYQNDQESQEMRGDVRSTTMKMRYRDGASNPTAKFIKIQNEALTSLGMANKAEPKSKNNPTAKLTTSQNKDLTSLGMISGSDRSSMVDEAGTKNMVEEAASKHEMIQTNQDAIDKIPIQSPNIQNQKVTATNQMTDQEEAAVNSVEKMSSSINAMNNLQNDVFGSKEADGQYLIKIRNLLGEITFLKEEISSMKRDNVYTTRDKDKMEKELQQKQNLLNKLQTKRKEIARPAANMKHSKAFKRSFKKLARNHKLHQRHYHRHLF</sequence>
<feature type="compositionally biased region" description="Polar residues" evidence="2">
    <location>
        <begin position="483"/>
        <end position="492"/>
    </location>
</feature>
<organism evidence="4 5">
    <name type="scientific">Clytia hemisphaerica</name>
    <dbReference type="NCBI Taxonomy" id="252671"/>
    <lineage>
        <taxon>Eukaryota</taxon>
        <taxon>Metazoa</taxon>
        <taxon>Cnidaria</taxon>
        <taxon>Hydrozoa</taxon>
        <taxon>Hydroidolina</taxon>
        <taxon>Leptothecata</taxon>
        <taxon>Obeliida</taxon>
        <taxon>Clytiidae</taxon>
        <taxon>Clytia</taxon>
    </lineage>
</organism>
<name>A0A7M5XIR5_9CNID</name>
<reference evidence="4" key="1">
    <citation type="submission" date="2021-01" db="UniProtKB">
        <authorList>
            <consortium name="EnsemblMetazoa"/>
        </authorList>
    </citation>
    <scope>IDENTIFICATION</scope>
</reference>
<feature type="region of interest" description="Disordered" evidence="2">
    <location>
        <begin position="477"/>
        <end position="548"/>
    </location>
</feature>
<feature type="region of interest" description="Disordered" evidence="2">
    <location>
        <begin position="585"/>
        <end position="605"/>
    </location>
</feature>
<protein>
    <submittedName>
        <fullName evidence="4">Uncharacterized protein</fullName>
    </submittedName>
</protein>
<feature type="compositionally biased region" description="Basic and acidic residues" evidence="2">
    <location>
        <begin position="1015"/>
        <end position="1029"/>
    </location>
</feature>
<dbReference type="EnsemblMetazoa" id="CLYHEMT023934.1">
    <property type="protein sequence ID" value="CLYHEMP023934.1"/>
    <property type="gene ID" value="CLYHEMG023934"/>
</dbReference>
<feature type="compositionally biased region" description="Polar residues" evidence="2">
    <location>
        <begin position="585"/>
        <end position="603"/>
    </location>
</feature>
<keyword evidence="3" id="KW-0732">Signal</keyword>
<feature type="region of interest" description="Disordered" evidence="2">
    <location>
        <begin position="1008"/>
        <end position="1050"/>
    </location>
</feature>
<feature type="signal peptide" evidence="3">
    <location>
        <begin position="1"/>
        <end position="20"/>
    </location>
</feature>
<evidence type="ECO:0000256" key="3">
    <source>
        <dbReference type="SAM" id="SignalP"/>
    </source>
</evidence>
<evidence type="ECO:0000313" key="4">
    <source>
        <dbReference type="EnsemblMetazoa" id="CLYHEMP023934.1"/>
    </source>
</evidence>
<dbReference type="RefSeq" id="XP_066936027.1">
    <property type="nucleotide sequence ID" value="XM_067079926.1"/>
</dbReference>
<keyword evidence="5" id="KW-1185">Reference proteome</keyword>
<feature type="coiled-coil region" evidence="1">
    <location>
        <begin position="1212"/>
        <end position="1263"/>
    </location>
</feature>
<feature type="compositionally biased region" description="Polar residues" evidence="2">
    <location>
        <begin position="499"/>
        <end position="523"/>
    </location>
</feature>
<evidence type="ECO:0000256" key="2">
    <source>
        <dbReference type="SAM" id="MobiDB-lite"/>
    </source>
</evidence>
<feature type="compositionally biased region" description="Basic and acidic residues" evidence="2">
    <location>
        <begin position="951"/>
        <end position="963"/>
    </location>
</feature>
<feature type="region of interest" description="Disordered" evidence="2">
    <location>
        <begin position="442"/>
        <end position="464"/>
    </location>
</feature>
<evidence type="ECO:0000313" key="5">
    <source>
        <dbReference type="Proteomes" id="UP000594262"/>
    </source>
</evidence>
<feature type="region of interest" description="Disordered" evidence="2">
    <location>
        <begin position="351"/>
        <end position="380"/>
    </location>
</feature>
<keyword evidence="1" id="KW-0175">Coiled coil</keyword>
<evidence type="ECO:0000256" key="1">
    <source>
        <dbReference type="SAM" id="Coils"/>
    </source>
</evidence>
<feature type="region of interest" description="Disordered" evidence="2">
    <location>
        <begin position="937"/>
        <end position="989"/>
    </location>
</feature>
<feature type="compositionally biased region" description="Basic residues" evidence="2">
    <location>
        <begin position="366"/>
        <end position="380"/>
    </location>
</feature>
<feature type="chain" id="PRO_5029478604" evidence="3">
    <location>
        <begin position="21"/>
        <end position="1300"/>
    </location>
</feature>
<dbReference type="GeneID" id="136823757"/>
<accession>A0A7M5XIR5</accession>
<dbReference type="Proteomes" id="UP000594262">
    <property type="component" value="Unplaced"/>
</dbReference>